<dbReference type="OrthoDB" id="2592744at2759"/>
<dbReference type="EMBL" id="ML976117">
    <property type="protein sequence ID" value="KAF1938022.1"/>
    <property type="molecule type" value="Genomic_DNA"/>
</dbReference>
<accession>A0A6A5SDM8</accession>
<reference evidence="1" key="1">
    <citation type="journal article" date="2020" name="Stud. Mycol.">
        <title>101 Dothideomycetes genomes: a test case for predicting lifestyles and emergence of pathogens.</title>
        <authorList>
            <person name="Haridas S."/>
            <person name="Albert R."/>
            <person name="Binder M."/>
            <person name="Bloem J."/>
            <person name="Labutti K."/>
            <person name="Salamov A."/>
            <person name="Andreopoulos B."/>
            <person name="Baker S."/>
            <person name="Barry K."/>
            <person name="Bills G."/>
            <person name="Bluhm B."/>
            <person name="Cannon C."/>
            <person name="Castanera R."/>
            <person name="Culley D."/>
            <person name="Daum C."/>
            <person name="Ezra D."/>
            <person name="Gonzalez J."/>
            <person name="Henrissat B."/>
            <person name="Kuo A."/>
            <person name="Liang C."/>
            <person name="Lipzen A."/>
            <person name="Lutzoni F."/>
            <person name="Magnuson J."/>
            <person name="Mondo S."/>
            <person name="Nolan M."/>
            <person name="Ohm R."/>
            <person name="Pangilinan J."/>
            <person name="Park H.-J."/>
            <person name="Ramirez L."/>
            <person name="Alfaro M."/>
            <person name="Sun H."/>
            <person name="Tritt A."/>
            <person name="Yoshinaga Y."/>
            <person name="Zwiers L.-H."/>
            <person name="Turgeon B."/>
            <person name="Goodwin S."/>
            <person name="Spatafora J."/>
            <person name="Crous P."/>
            <person name="Grigoriev I."/>
        </authorList>
    </citation>
    <scope>NUCLEOTIDE SEQUENCE</scope>
    <source>
        <strain evidence="1">CBS 161.51</strain>
    </source>
</reference>
<gene>
    <name evidence="1" type="ORF">EJ02DRAFT_514817</name>
</gene>
<dbReference type="Proteomes" id="UP000800038">
    <property type="component" value="Unassembled WGS sequence"/>
</dbReference>
<sequence length="186" mass="20398">MGLSLPRLYHLPRNPRYDAENAAVEQIVLSVTPISGVYSLTGYPLDKTTVGSTAPSPQVHARPPRKLCFLHHPFTLDRRGVCKETLVLSSHASFDELLTVGWNTALAGRLGMNVGESQCLQGYKGDAERETGIIGQISVLRAALEHRIQEEFGASELAHEAPGESRVIAIMNAFNEQEVHRVLEMA</sequence>
<evidence type="ECO:0000313" key="1">
    <source>
        <dbReference type="EMBL" id="KAF1938022.1"/>
    </source>
</evidence>
<protein>
    <submittedName>
        <fullName evidence="1">Uncharacterized protein</fullName>
    </submittedName>
</protein>
<keyword evidence="2" id="KW-1185">Reference proteome</keyword>
<dbReference type="AlphaFoldDB" id="A0A6A5SDM8"/>
<organism evidence="1 2">
    <name type="scientific">Clathrospora elynae</name>
    <dbReference type="NCBI Taxonomy" id="706981"/>
    <lineage>
        <taxon>Eukaryota</taxon>
        <taxon>Fungi</taxon>
        <taxon>Dikarya</taxon>
        <taxon>Ascomycota</taxon>
        <taxon>Pezizomycotina</taxon>
        <taxon>Dothideomycetes</taxon>
        <taxon>Pleosporomycetidae</taxon>
        <taxon>Pleosporales</taxon>
        <taxon>Diademaceae</taxon>
        <taxon>Clathrospora</taxon>
    </lineage>
</organism>
<evidence type="ECO:0000313" key="2">
    <source>
        <dbReference type="Proteomes" id="UP000800038"/>
    </source>
</evidence>
<proteinExistence type="predicted"/>
<name>A0A6A5SDM8_9PLEO</name>